<organism evidence="1">
    <name type="scientific">Corynebacterium glutamicum</name>
    <name type="common">Brevibacterium saccharolyticum</name>
    <dbReference type="NCBI Taxonomy" id="1718"/>
    <lineage>
        <taxon>Bacteria</taxon>
        <taxon>Bacillati</taxon>
        <taxon>Actinomycetota</taxon>
        <taxon>Actinomycetes</taxon>
        <taxon>Mycobacteriales</taxon>
        <taxon>Corynebacteriaceae</taxon>
        <taxon>Corynebacterium</taxon>
    </lineage>
</organism>
<dbReference type="AlphaFoldDB" id="Q8VVK4"/>
<protein>
    <submittedName>
        <fullName evidence="1">Uncharacterized protein</fullName>
    </submittedName>
</protein>
<geneLocation type="plasmid" evidence="1">
    <name>pTET3</name>
</geneLocation>
<evidence type="ECO:0000313" key="1">
    <source>
        <dbReference type="EMBL" id="CAD12213.1"/>
    </source>
</evidence>
<proteinExistence type="predicted"/>
<dbReference type="EMBL" id="AJ420072">
    <property type="protein sequence ID" value="CAD12213.1"/>
    <property type="molecule type" value="Genomic_DNA"/>
</dbReference>
<accession>Q8VVK4</accession>
<keyword evidence="1" id="KW-0614">Plasmid</keyword>
<sequence>MLLDVIAHIDKVAHVNHADIGARWVFGQVAGQLLLSGINEFLSLNDAQDLHISLRLYVNLVLGVGVDSRGLRESDECATVVRESGDRAMVWAGDRADALSGQSSDAGDLNLGAPWPHLHSLADGSVETGARLPLLTLCLLVFHERFGQFFQNVFGHVIMYTTVGQWV</sequence>
<reference evidence="1" key="1">
    <citation type="journal article" date="2002" name="Plasmid">
        <title>The 27.8-kb R-plasmid pTET3 from Corynebacterium glutamicum encodes the aminoglycoside adenyltransferase gene cassette aadA9 and the regulated tetracycline efflux system Tet 33 flanked by active copies of the widespread insertion sequence IS6100.</title>
        <authorList>
            <person name="Tauch A."/>
            <person name="Gotker S."/>
            <person name="Puhler A."/>
            <person name="Kalinowski J."/>
            <person name="Thierbach G."/>
        </authorList>
    </citation>
    <scope>NUCLEOTIDE SEQUENCE [LARGE SCALE GENOMIC DNA]</scope>
    <source>
        <strain evidence="1">LP-6</strain>
        <plasmid evidence="1">pTET3</plasmid>
    </source>
</reference>
<name>Q8VVK4_CORGT</name>